<evidence type="ECO:0000313" key="2">
    <source>
        <dbReference type="Proteomes" id="UP000789525"/>
    </source>
</evidence>
<organism evidence="1 2">
    <name type="scientific">Acaulospora colombiana</name>
    <dbReference type="NCBI Taxonomy" id="27376"/>
    <lineage>
        <taxon>Eukaryota</taxon>
        <taxon>Fungi</taxon>
        <taxon>Fungi incertae sedis</taxon>
        <taxon>Mucoromycota</taxon>
        <taxon>Glomeromycotina</taxon>
        <taxon>Glomeromycetes</taxon>
        <taxon>Diversisporales</taxon>
        <taxon>Acaulosporaceae</taxon>
        <taxon>Acaulospora</taxon>
    </lineage>
</organism>
<keyword evidence="2" id="KW-1185">Reference proteome</keyword>
<feature type="non-terminal residue" evidence="1">
    <location>
        <position position="1"/>
    </location>
</feature>
<sequence>PPLRAQSTLLNEAQELMVWLWYGKLGNRTKGHRPEVGNTSIISSPVNVTLYHRDDPGLLWGRQVRASRLGSNMPVGNGLRSCTAKVTPTAPFFIDGREVILLDTPGFDDTTTPDFDTLEEIAQYMASIIADRRMGGIQERNLRIFESLCGDDPLKSAVVVTNMWGLVP</sequence>
<dbReference type="EMBL" id="CAJVPT010046060">
    <property type="protein sequence ID" value="CAG8737347.1"/>
    <property type="molecule type" value="Genomic_DNA"/>
</dbReference>
<reference evidence="1" key="1">
    <citation type="submission" date="2021-06" db="EMBL/GenBank/DDBJ databases">
        <authorList>
            <person name="Kallberg Y."/>
            <person name="Tangrot J."/>
            <person name="Rosling A."/>
        </authorList>
    </citation>
    <scope>NUCLEOTIDE SEQUENCE</scope>
    <source>
        <strain evidence="1">CL356</strain>
    </source>
</reference>
<protein>
    <submittedName>
        <fullName evidence="1">11267_t:CDS:1</fullName>
    </submittedName>
</protein>
<feature type="non-terminal residue" evidence="1">
    <location>
        <position position="168"/>
    </location>
</feature>
<name>A0ACA9Q4J1_9GLOM</name>
<comment type="caution">
    <text evidence="1">The sequence shown here is derived from an EMBL/GenBank/DDBJ whole genome shotgun (WGS) entry which is preliminary data.</text>
</comment>
<gene>
    <name evidence="1" type="ORF">ACOLOM_LOCUS11975</name>
</gene>
<proteinExistence type="predicted"/>
<accession>A0ACA9Q4J1</accession>
<evidence type="ECO:0000313" key="1">
    <source>
        <dbReference type="EMBL" id="CAG8737347.1"/>
    </source>
</evidence>
<dbReference type="Proteomes" id="UP000789525">
    <property type="component" value="Unassembled WGS sequence"/>
</dbReference>